<keyword evidence="8" id="KW-0106">Calcium</keyword>
<evidence type="ECO:0000259" key="13">
    <source>
        <dbReference type="PROSITE" id="PS50240"/>
    </source>
</evidence>
<dbReference type="EMBL" id="WNTK01000002">
    <property type="protein sequence ID" value="KAG9489745.1"/>
    <property type="molecule type" value="Genomic_DNA"/>
</dbReference>
<feature type="chain" id="PRO_5035148203" description="Acrosin" evidence="12">
    <location>
        <begin position="24"/>
        <end position="338"/>
    </location>
</feature>
<evidence type="ECO:0000256" key="12">
    <source>
        <dbReference type="SAM" id="SignalP"/>
    </source>
</evidence>
<dbReference type="GO" id="GO:0007340">
    <property type="term" value="P:acrosome reaction"/>
    <property type="evidence" value="ECO:0007669"/>
    <property type="project" value="TreeGrafter"/>
</dbReference>
<evidence type="ECO:0000256" key="6">
    <source>
        <dbReference type="ARBA" id="ARBA00022801"/>
    </source>
</evidence>
<evidence type="ECO:0000256" key="1">
    <source>
        <dbReference type="ARBA" id="ARBA00001656"/>
    </source>
</evidence>
<dbReference type="GO" id="GO:0046872">
    <property type="term" value="F:metal ion binding"/>
    <property type="evidence" value="ECO:0007669"/>
    <property type="project" value="UniProtKB-KW"/>
</dbReference>
<keyword evidence="4 10" id="KW-0645">Protease</keyword>
<keyword evidence="7 10" id="KW-0720">Serine protease</keyword>
<protein>
    <recommendedName>
        <fullName evidence="3">Acrosin</fullName>
        <ecNumber evidence="2">3.4.21.10</ecNumber>
    </recommendedName>
</protein>
<evidence type="ECO:0000313" key="15">
    <source>
        <dbReference type="Proteomes" id="UP000770717"/>
    </source>
</evidence>
<keyword evidence="9" id="KW-1015">Disulfide bond</keyword>
<evidence type="ECO:0000256" key="9">
    <source>
        <dbReference type="ARBA" id="ARBA00023157"/>
    </source>
</evidence>
<dbReference type="InterPro" id="IPR033116">
    <property type="entry name" value="TRYPSIN_SER"/>
</dbReference>
<dbReference type="AlphaFoldDB" id="A0A8J6FMQ2"/>
<dbReference type="GO" id="GO:0006508">
    <property type="term" value="P:proteolysis"/>
    <property type="evidence" value="ECO:0007669"/>
    <property type="project" value="UniProtKB-KW"/>
</dbReference>
<dbReference type="CDD" id="cd00190">
    <property type="entry name" value="Tryp_SPc"/>
    <property type="match status" value="1"/>
</dbReference>
<dbReference type="InterPro" id="IPR001314">
    <property type="entry name" value="Peptidase_S1A"/>
</dbReference>
<evidence type="ECO:0000256" key="2">
    <source>
        <dbReference type="ARBA" id="ARBA00012050"/>
    </source>
</evidence>
<feature type="non-terminal residue" evidence="14">
    <location>
        <position position="338"/>
    </location>
</feature>
<dbReference type="Pfam" id="PF00089">
    <property type="entry name" value="Trypsin"/>
    <property type="match status" value="1"/>
</dbReference>
<dbReference type="Proteomes" id="UP000770717">
    <property type="component" value="Unassembled WGS sequence"/>
</dbReference>
<name>A0A8J6FMQ2_ELECQ</name>
<dbReference type="OrthoDB" id="6339452at2759"/>
<dbReference type="SUPFAM" id="SSF50494">
    <property type="entry name" value="Trypsin-like serine proteases"/>
    <property type="match status" value="1"/>
</dbReference>
<evidence type="ECO:0000256" key="11">
    <source>
        <dbReference type="SAM" id="MobiDB-lite"/>
    </source>
</evidence>
<organism evidence="14 15">
    <name type="scientific">Eleutherodactylus coqui</name>
    <name type="common">Puerto Rican coqui</name>
    <dbReference type="NCBI Taxonomy" id="57060"/>
    <lineage>
        <taxon>Eukaryota</taxon>
        <taxon>Metazoa</taxon>
        <taxon>Chordata</taxon>
        <taxon>Craniata</taxon>
        <taxon>Vertebrata</taxon>
        <taxon>Euteleostomi</taxon>
        <taxon>Amphibia</taxon>
        <taxon>Batrachia</taxon>
        <taxon>Anura</taxon>
        <taxon>Neobatrachia</taxon>
        <taxon>Hyloidea</taxon>
        <taxon>Eleutherodactylidae</taxon>
        <taxon>Eleutherodactylinae</taxon>
        <taxon>Eleutherodactylus</taxon>
        <taxon>Eleutherodactylus</taxon>
    </lineage>
</organism>
<evidence type="ECO:0000256" key="3">
    <source>
        <dbReference type="ARBA" id="ARBA00017161"/>
    </source>
</evidence>
<dbReference type="InterPro" id="IPR001254">
    <property type="entry name" value="Trypsin_dom"/>
</dbReference>
<reference evidence="14" key="1">
    <citation type="thesis" date="2020" institute="ProQuest LLC" country="789 East Eisenhower Parkway, Ann Arbor, MI, USA">
        <title>Comparative Genomics and Chromosome Evolution.</title>
        <authorList>
            <person name="Mudd A.B."/>
        </authorList>
    </citation>
    <scope>NUCLEOTIDE SEQUENCE</scope>
    <source>
        <strain evidence="14">HN-11 Male</strain>
        <tissue evidence="14">Kidney and liver</tissue>
    </source>
</reference>
<sequence length="338" mass="37602">MKLQLLISAAALLLWHFLDYSTGFPTTSTCGNRPLVAYDPGSRIVGGKDALPGSWPWIVSIQEPLGDDIFAHLCGATLLNTQWVLTAAHCLHETAHVDTWRLVFGANKLSVLTPEMQIRGISKVIEHEAYYNEKLSNDVALLALDRPITYNNYIQPACLPQKTVDIKRMTDCFIAGWGLLEQNAYESSDTLQEARVQQISTKLCNSTFWYNGLVGIYNLCAGNEKGGVDACQGDSGGPLMCRDEDTYKYYVTGVTSWGSGCAQSQKPGVYTNTQYFLKWIQQKLAAVVPSPIPKEENILPTWKIVPSNRKPQPNPFTKKPVKPTRQPPCHSHPKRIMS</sequence>
<dbReference type="InterPro" id="IPR009003">
    <property type="entry name" value="Peptidase_S1_PA"/>
</dbReference>
<comment type="caution">
    <text evidence="14">The sequence shown here is derived from an EMBL/GenBank/DDBJ whole genome shotgun (WGS) entry which is preliminary data.</text>
</comment>
<dbReference type="SMART" id="SM00020">
    <property type="entry name" value="Tryp_SPc"/>
    <property type="match status" value="1"/>
</dbReference>
<evidence type="ECO:0000256" key="8">
    <source>
        <dbReference type="ARBA" id="ARBA00022837"/>
    </source>
</evidence>
<proteinExistence type="predicted"/>
<keyword evidence="5" id="KW-0479">Metal-binding</keyword>
<feature type="region of interest" description="Disordered" evidence="11">
    <location>
        <begin position="305"/>
        <end position="338"/>
    </location>
</feature>
<dbReference type="GO" id="GO:0004252">
    <property type="term" value="F:serine-type endopeptidase activity"/>
    <property type="evidence" value="ECO:0007669"/>
    <property type="project" value="InterPro"/>
</dbReference>
<feature type="domain" description="Peptidase S1" evidence="13">
    <location>
        <begin position="44"/>
        <end position="285"/>
    </location>
</feature>
<dbReference type="PROSITE" id="PS00135">
    <property type="entry name" value="TRYPSIN_SER"/>
    <property type="match status" value="1"/>
</dbReference>
<dbReference type="PROSITE" id="PS00134">
    <property type="entry name" value="TRYPSIN_HIS"/>
    <property type="match status" value="1"/>
</dbReference>
<keyword evidence="6 10" id="KW-0378">Hydrolase</keyword>
<evidence type="ECO:0000256" key="10">
    <source>
        <dbReference type="RuleBase" id="RU363034"/>
    </source>
</evidence>
<comment type="catalytic activity">
    <reaction evidence="1">
        <text>Preferential cleavage: Arg-|-Xaa, Lys-|-Xaa.</text>
        <dbReference type="EC" id="3.4.21.10"/>
    </reaction>
</comment>
<dbReference type="PANTHER" id="PTHR24252:SF8">
    <property type="entry name" value="ACROSIN"/>
    <property type="match status" value="1"/>
</dbReference>
<evidence type="ECO:0000256" key="7">
    <source>
        <dbReference type="ARBA" id="ARBA00022825"/>
    </source>
</evidence>
<evidence type="ECO:0000256" key="5">
    <source>
        <dbReference type="ARBA" id="ARBA00022723"/>
    </source>
</evidence>
<evidence type="ECO:0000256" key="4">
    <source>
        <dbReference type="ARBA" id="ARBA00022670"/>
    </source>
</evidence>
<feature type="signal peptide" evidence="12">
    <location>
        <begin position="1"/>
        <end position="23"/>
    </location>
</feature>
<dbReference type="InterPro" id="IPR043504">
    <property type="entry name" value="Peptidase_S1_PA_chymotrypsin"/>
</dbReference>
<keyword evidence="12" id="KW-0732">Signal</keyword>
<dbReference type="FunFam" id="2.40.10.10:FF:000003">
    <property type="entry name" value="Transmembrane serine protease 3"/>
    <property type="match status" value="1"/>
</dbReference>
<evidence type="ECO:0000313" key="14">
    <source>
        <dbReference type="EMBL" id="KAG9489745.1"/>
    </source>
</evidence>
<dbReference type="Gene3D" id="2.40.10.10">
    <property type="entry name" value="Trypsin-like serine proteases"/>
    <property type="match status" value="2"/>
</dbReference>
<dbReference type="PROSITE" id="PS50240">
    <property type="entry name" value="TRYPSIN_DOM"/>
    <property type="match status" value="1"/>
</dbReference>
<dbReference type="EC" id="3.4.21.10" evidence="2"/>
<dbReference type="InterPro" id="IPR018114">
    <property type="entry name" value="TRYPSIN_HIS"/>
</dbReference>
<keyword evidence="15" id="KW-1185">Reference proteome</keyword>
<dbReference type="PRINTS" id="PR00722">
    <property type="entry name" value="CHYMOTRYPSIN"/>
</dbReference>
<gene>
    <name evidence="14" type="ORF">GDO78_005599</name>
</gene>
<dbReference type="PANTHER" id="PTHR24252">
    <property type="entry name" value="ACROSIN-RELATED"/>
    <property type="match status" value="1"/>
</dbReference>
<accession>A0A8J6FMQ2</accession>